<evidence type="ECO:0000256" key="8">
    <source>
        <dbReference type="ARBA" id="ARBA00022842"/>
    </source>
</evidence>
<evidence type="ECO:0000259" key="17">
    <source>
        <dbReference type="PROSITE" id="PS51462"/>
    </source>
</evidence>
<dbReference type="PANTHER" id="PTHR47707:SF1">
    <property type="entry name" value="NUDIX HYDROLASE FAMILY PROTEIN"/>
    <property type="match status" value="1"/>
</dbReference>
<evidence type="ECO:0000313" key="18">
    <source>
        <dbReference type="EMBL" id="MBO1107048.1"/>
    </source>
</evidence>
<dbReference type="GO" id="GO:0046872">
    <property type="term" value="F:metal ion binding"/>
    <property type="evidence" value="ECO:0007669"/>
    <property type="project" value="UniProtKB-KW"/>
</dbReference>
<dbReference type="PANTHER" id="PTHR47707">
    <property type="entry name" value="8-OXO-DGTP DIPHOSPHATASE"/>
    <property type="match status" value="1"/>
</dbReference>
<dbReference type="GO" id="GO:0006260">
    <property type="term" value="P:DNA replication"/>
    <property type="evidence" value="ECO:0007669"/>
    <property type="project" value="UniProtKB-KW"/>
</dbReference>
<dbReference type="RefSeq" id="WP_207541551.1">
    <property type="nucleotide sequence ID" value="NZ_JAFNAA010000002.1"/>
</dbReference>
<keyword evidence="7 18" id="KW-0378">Hydrolase</keyword>
<dbReference type="EMBL" id="JAFNAA010000002">
    <property type="protein sequence ID" value="MBO1107048.1"/>
    <property type="molecule type" value="Genomic_DNA"/>
</dbReference>
<evidence type="ECO:0000256" key="2">
    <source>
        <dbReference type="ARBA" id="ARBA00005582"/>
    </source>
</evidence>
<keyword evidence="5" id="KW-0479">Metal-binding</keyword>
<dbReference type="Gene3D" id="3.90.79.10">
    <property type="entry name" value="Nucleoside Triphosphate Pyrophosphohydrolase"/>
    <property type="match status" value="1"/>
</dbReference>
<dbReference type="GO" id="GO:0006281">
    <property type="term" value="P:DNA repair"/>
    <property type="evidence" value="ECO:0007669"/>
    <property type="project" value="UniProtKB-KW"/>
</dbReference>
<dbReference type="GO" id="GO:0035539">
    <property type="term" value="F:8-oxo-7,8-dihydrodeoxyguanosine triphosphate pyrophosphatase activity"/>
    <property type="evidence" value="ECO:0007669"/>
    <property type="project" value="UniProtKB-EC"/>
</dbReference>
<keyword evidence="9" id="KW-0234">DNA repair</keyword>
<dbReference type="InterPro" id="IPR020476">
    <property type="entry name" value="Nudix_hydrolase"/>
</dbReference>
<evidence type="ECO:0000256" key="13">
    <source>
        <dbReference type="ARBA" id="ARBA00040794"/>
    </source>
</evidence>
<dbReference type="PROSITE" id="PS51462">
    <property type="entry name" value="NUDIX"/>
    <property type="match status" value="1"/>
</dbReference>
<sequence length="158" mass="17436">MEKKIIEVVAAAIIAQNQVLLAQRAANAQDGGLWELPGGKVEAGESHQQALRRELQEELALTCEIGASLGCAEVEKEHCIIRLHGYIATLPNAITPVLHCHDAVHWVSYAELADYAMPAADIPLVAALRQYMQAIPNKERIIIPAENRLKINKPRNRH</sequence>
<dbReference type="EC" id="3.6.1.55" evidence="12"/>
<evidence type="ECO:0000256" key="9">
    <source>
        <dbReference type="ARBA" id="ARBA00023204"/>
    </source>
</evidence>
<evidence type="ECO:0000256" key="6">
    <source>
        <dbReference type="ARBA" id="ARBA00022763"/>
    </source>
</evidence>
<comment type="catalytic activity">
    <reaction evidence="11">
        <text>8-oxo-GTP + H2O = 8-oxo-GMP + diphosphate + H(+)</text>
        <dbReference type="Rhea" id="RHEA:67616"/>
        <dbReference type="ChEBI" id="CHEBI:15377"/>
        <dbReference type="ChEBI" id="CHEBI:15378"/>
        <dbReference type="ChEBI" id="CHEBI:33019"/>
        <dbReference type="ChEBI" id="CHEBI:143553"/>
        <dbReference type="ChEBI" id="CHEBI:145694"/>
    </reaction>
</comment>
<dbReference type="InterPro" id="IPR015797">
    <property type="entry name" value="NUDIX_hydrolase-like_dom_sf"/>
</dbReference>
<evidence type="ECO:0000256" key="5">
    <source>
        <dbReference type="ARBA" id="ARBA00022723"/>
    </source>
</evidence>
<keyword evidence="8" id="KW-0460">Magnesium</keyword>
<dbReference type="InterPro" id="IPR000086">
    <property type="entry name" value="NUDIX_hydrolase_dom"/>
</dbReference>
<evidence type="ECO:0000256" key="3">
    <source>
        <dbReference type="ARBA" id="ARBA00022457"/>
    </source>
</evidence>
<evidence type="ECO:0000256" key="16">
    <source>
        <dbReference type="ARBA" id="ARBA00042798"/>
    </source>
</evidence>
<organism evidence="18 19">
    <name type="scientific">Plesiomonas shigelloides</name>
    <name type="common">Aeromonas shigelloides</name>
    <dbReference type="NCBI Taxonomy" id="703"/>
    <lineage>
        <taxon>Bacteria</taxon>
        <taxon>Pseudomonadati</taxon>
        <taxon>Pseudomonadota</taxon>
        <taxon>Gammaproteobacteria</taxon>
        <taxon>Enterobacterales</taxon>
        <taxon>Enterobacteriaceae</taxon>
        <taxon>Plesiomonas</taxon>
    </lineage>
</organism>
<dbReference type="GO" id="GO:0044716">
    <property type="term" value="F:8-oxo-GDP phosphatase activity"/>
    <property type="evidence" value="ECO:0007669"/>
    <property type="project" value="TreeGrafter"/>
</dbReference>
<dbReference type="PRINTS" id="PR00502">
    <property type="entry name" value="NUDIXFAMILY"/>
</dbReference>
<comment type="catalytic activity">
    <reaction evidence="10">
        <text>8-oxo-dGTP + H2O = 8-oxo-dGMP + diphosphate + H(+)</text>
        <dbReference type="Rhea" id="RHEA:31575"/>
        <dbReference type="ChEBI" id="CHEBI:15377"/>
        <dbReference type="ChEBI" id="CHEBI:15378"/>
        <dbReference type="ChEBI" id="CHEBI:33019"/>
        <dbReference type="ChEBI" id="CHEBI:63224"/>
        <dbReference type="ChEBI" id="CHEBI:77896"/>
        <dbReference type="EC" id="3.6.1.55"/>
    </reaction>
</comment>
<reference evidence="18" key="1">
    <citation type="submission" date="2021-03" db="EMBL/GenBank/DDBJ databases">
        <title>Plesiomonas shigelloides zfcc0051, isolated from zebrafish feces.</title>
        <authorList>
            <person name="Vanderhoek Z."/>
            <person name="Gaulke C."/>
        </authorList>
    </citation>
    <scope>NUCLEOTIDE SEQUENCE</scope>
    <source>
        <strain evidence="18">Zfcc0051</strain>
    </source>
</reference>
<proteinExistence type="inferred from homology"/>
<dbReference type="GO" id="GO:0044715">
    <property type="term" value="F:8-oxo-dGDP phosphatase activity"/>
    <property type="evidence" value="ECO:0007669"/>
    <property type="project" value="TreeGrafter"/>
</dbReference>
<evidence type="ECO:0000256" key="7">
    <source>
        <dbReference type="ARBA" id="ARBA00022801"/>
    </source>
</evidence>
<dbReference type="Pfam" id="PF00293">
    <property type="entry name" value="NUDIX"/>
    <property type="match status" value="1"/>
</dbReference>
<evidence type="ECO:0000313" key="19">
    <source>
        <dbReference type="Proteomes" id="UP000664658"/>
    </source>
</evidence>
<keyword evidence="3" id="KW-0515">Mutator protein</keyword>
<gene>
    <name evidence="18" type="ORF">J2R62_02230</name>
</gene>
<keyword evidence="4" id="KW-0235">DNA replication</keyword>
<keyword evidence="6" id="KW-0227">DNA damage</keyword>
<dbReference type="GO" id="GO:0008413">
    <property type="term" value="F:8-oxo-7,8-dihydroguanosine triphosphate pyrophosphatase activity"/>
    <property type="evidence" value="ECO:0007669"/>
    <property type="project" value="TreeGrafter"/>
</dbReference>
<name>A0A8I1W473_PLESH</name>
<dbReference type="InterPro" id="IPR047127">
    <property type="entry name" value="MutT-like"/>
</dbReference>
<evidence type="ECO:0000256" key="11">
    <source>
        <dbReference type="ARBA" id="ARBA00036904"/>
    </source>
</evidence>
<dbReference type="SUPFAM" id="SSF55811">
    <property type="entry name" value="Nudix"/>
    <property type="match status" value="1"/>
</dbReference>
<comment type="caution">
    <text evidence="18">The sequence shown here is derived from an EMBL/GenBank/DDBJ whole genome shotgun (WGS) entry which is preliminary data.</text>
</comment>
<evidence type="ECO:0000256" key="1">
    <source>
        <dbReference type="ARBA" id="ARBA00001946"/>
    </source>
</evidence>
<evidence type="ECO:0000256" key="12">
    <source>
        <dbReference type="ARBA" id="ARBA00038905"/>
    </source>
</evidence>
<evidence type="ECO:0000256" key="4">
    <source>
        <dbReference type="ARBA" id="ARBA00022705"/>
    </source>
</evidence>
<evidence type="ECO:0000256" key="10">
    <source>
        <dbReference type="ARBA" id="ARBA00035861"/>
    </source>
</evidence>
<dbReference type="Proteomes" id="UP000664658">
    <property type="component" value="Unassembled WGS sequence"/>
</dbReference>
<comment type="similarity">
    <text evidence="2">Belongs to the Nudix hydrolase family.</text>
</comment>
<evidence type="ECO:0000256" key="15">
    <source>
        <dbReference type="ARBA" id="ARBA00041979"/>
    </source>
</evidence>
<comment type="cofactor">
    <cofactor evidence="1">
        <name>Mg(2+)</name>
        <dbReference type="ChEBI" id="CHEBI:18420"/>
    </cofactor>
</comment>
<feature type="domain" description="Nudix hydrolase" evidence="17">
    <location>
        <begin position="4"/>
        <end position="130"/>
    </location>
</feature>
<evidence type="ECO:0000256" key="14">
    <source>
        <dbReference type="ARBA" id="ARBA00041592"/>
    </source>
</evidence>
<protein>
    <recommendedName>
        <fullName evidence="13">8-oxo-dGTP diphosphatase</fullName>
        <ecNumber evidence="12">3.6.1.55</ecNumber>
    </recommendedName>
    <alternativeName>
        <fullName evidence="16">7,8-dihydro-8-oxoguanine-triphosphatase</fullName>
    </alternativeName>
    <alternativeName>
        <fullName evidence="15">Mutator protein MutT</fullName>
    </alternativeName>
    <alternativeName>
        <fullName evidence="14">dGTP pyrophosphohydrolase</fullName>
    </alternativeName>
</protein>
<dbReference type="AlphaFoldDB" id="A0A8I1W473"/>
<dbReference type="CDD" id="cd03425">
    <property type="entry name" value="NUDIX_MutT_NudA_like"/>
    <property type="match status" value="1"/>
</dbReference>
<accession>A0A8I1W473</accession>